<dbReference type="GO" id="GO:0016829">
    <property type="term" value="F:lyase activity"/>
    <property type="evidence" value="ECO:0007669"/>
    <property type="project" value="UniProtKB-KW"/>
</dbReference>
<feature type="domain" description="SAF" evidence="2">
    <location>
        <begin position="23"/>
        <end position="99"/>
    </location>
</feature>
<reference evidence="3 4" key="1">
    <citation type="submission" date="2007-08" db="EMBL/GenBank/DDBJ databases">
        <title>Draft genome sequence of Clostridium leptum (DSM 753).</title>
        <authorList>
            <person name="Sudarsanam P."/>
            <person name="Ley R."/>
            <person name="Guruge J."/>
            <person name="Turnbaugh P.J."/>
            <person name="Mahowald M."/>
            <person name="Liep D."/>
            <person name="Gordon J."/>
        </authorList>
    </citation>
    <scope>NUCLEOTIDE SEQUENCE [LARGE SCALE GENOMIC DNA]</scope>
    <source>
        <strain evidence="3 4">DSM 753</strain>
    </source>
</reference>
<name>A7VSH3_9FIRM</name>
<keyword evidence="1" id="KW-0456">Lyase</keyword>
<dbReference type="GO" id="GO:0019698">
    <property type="term" value="P:D-galacturonate catabolic process"/>
    <property type="evidence" value="ECO:0007669"/>
    <property type="project" value="TreeGrafter"/>
</dbReference>
<organism evidence="3 4">
    <name type="scientific">[Clostridium] leptum DSM 753</name>
    <dbReference type="NCBI Taxonomy" id="428125"/>
    <lineage>
        <taxon>Bacteria</taxon>
        <taxon>Bacillati</taxon>
        <taxon>Bacillota</taxon>
        <taxon>Clostridia</taxon>
        <taxon>Eubacteriales</taxon>
        <taxon>Oscillospiraceae</taxon>
        <taxon>Oscillospiraceae incertae sedis</taxon>
    </lineage>
</organism>
<evidence type="ECO:0000313" key="4">
    <source>
        <dbReference type="Proteomes" id="UP000003490"/>
    </source>
</evidence>
<comment type="caution">
    <text evidence="3">The sequence shown here is derived from an EMBL/GenBank/DDBJ whole genome shotgun (WGS) entry which is preliminary data.</text>
</comment>
<evidence type="ECO:0000259" key="2">
    <source>
        <dbReference type="SMART" id="SM00858"/>
    </source>
</evidence>
<dbReference type="EMBL" id="ABCB02000017">
    <property type="protein sequence ID" value="EDO62003.1"/>
    <property type="molecule type" value="Genomic_DNA"/>
</dbReference>
<protein>
    <submittedName>
        <fullName evidence="3">SAF domain protein</fullName>
    </submittedName>
</protein>
<dbReference type="Gene3D" id="2.30.130.110">
    <property type="match status" value="1"/>
</dbReference>
<dbReference type="CDD" id="cd11613">
    <property type="entry name" value="SAF_AH_GD"/>
    <property type="match status" value="1"/>
</dbReference>
<gene>
    <name evidence="3" type="ORF">CLOLEP_01514</name>
</gene>
<evidence type="ECO:0000313" key="3">
    <source>
        <dbReference type="EMBL" id="EDO62003.1"/>
    </source>
</evidence>
<dbReference type="InterPro" id="IPR013974">
    <property type="entry name" value="SAF"/>
</dbReference>
<dbReference type="InterPro" id="IPR044144">
    <property type="entry name" value="SAF_UxaA/GarD"/>
</dbReference>
<dbReference type="eggNOG" id="COG2721">
    <property type="taxonomic scope" value="Bacteria"/>
</dbReference>
<dbReference type="Pfam" id="PF08666">
    <property type="entry name" value="SAF"/>
    <property type="match status" value="1"/>
</dbReference>
<sequence>MAERGESRMKFEQQACYQVSAQDNVATALGDIPAGSVSVTGDIGPQGKNIEALQEIPYGHKIALRDIKPGEFIIKYGVKIAVATQDIPKGAWVHLHNVRSEYDMTSAKMDTKTMILSDMEYAVYDYEETEEARHEG</sequence>
<proteinExistence type="predicted"/>
<dbReference type="SMART" id="SM00858">
    <property type="entry name" value="SAF"/>
    <property type="match status" value="1"/>
</dbReference>
<dbReference type="InterPro" id="IPR052172">
    <property type="entry name" value="UxaA_altronate/galactarate_dh"/>
</dbReference>
<accession>A7VSH3</accession>
<evidence type="ECO:0000256" key="1">
    <source>
        <dbReference type="ARBA" id="ARBA00023239"/>
    </source>
</evidence>
<reference evidence="3 4" key="2">
    <citation type="submission" date="2007-08" db="EMBL/GenBank/DDBJ databases">
        <authorList>
            <person name="Fulton L."/>
            <person name="Clifton S."/>
            <person name="Fulton B."/>
            <person name="Xu J."/>
            <person name="Minx P."/>
            <person name="Pepin K.H."/>
            <person name="Johnson M."/>
            <person name="Thiruvilangam P."/>
            <person name="Bhonagiri V."/>
            <person name="Nash W.E."/>
            <person name="Wang C."/>
            <person name="Mardis E.R."/>
            <person name="Wilson R.K."/>
        </authorList>
    </citation>
    <scope>NUCLEOTIDE SEQUENCE [LARGE SCALE GENOMIC DNA]</scope>
    <source>
        <strain evidence="3 4">DSM 753</strain>
    </source>
</reference>
<dbReference type="PANTHER" id="PTHR30536">
    <property type="entry name" value="ALTRONATE/GALACTARATE DEHYDRATASE"/>
    <property type="match status" value="1"/>
</dbReference>
<dbReference type="Proteomes" id="UP000003490">
    <property type="component" value="Unassembled WGS sequence"/>
</dbReference>
<dbReference type="PANTHER" id="PTHR30536:SF5">
    <property type="entry name" value="ALTRONATE DEHYDRATASE"/>
    <property type="match status" value="1"/>
</dbReference>
<dbReference type="HOGENOM" id="CLU_084161_3_1_9"/>
<dbReference type="AlphaFoldDB" id="A7VSH3"/>